<accession>A0AAD6YBB7</accession>
<evidence type="ECO:0000256" key="1">
    <source>
        <dbReference type="SAM" id="SignalP"/>
    </source>
</evidence>
<comment type="caution">
    <text evidence="2">The sequence shown here is derived from an EMBL/GenBank/DDBJ whole genome shotgun (WGS) entry which is preliminary data.</text>
</comment>
<feature type="signal peptide" evidence="1">
    <location>
        <begin position="1"/>
        <end position="18"/>
    </location>
</feature>
<keyword evidence="1" id="KW-0732">Signal</keyword>
<evidence type="ECO:0000313" key="3">
    <source>
        <dbReference type="Proteomes" id="UP001219525"/>
    </source>
</evidence>
<proteinExistence type="predicted"/>
<gene>
    <name evidence="2" type="ORF">GGX14DRAFT_396568</name>
</gene>
<sequence length="185" mass="20056">MARCRWLHPALLPASGNALPLVWRHYATSGNAMPPPTSYHHTASGNVLLCWKQCSHQKLWNVKTGIFAKRTGGQAGIMIKSEATTPPASGNTYGAADPTSFRQHCAAGLWLHCAAGLRPPAALCHWPLKTPASGNTMPPEAHHAAALWHDHVSYCICSIPNFFARYNVLLETLLNDRGADNKDSA</sequence>
<dbReference type="AlphaFoldDB" id="A0AAD6YBB7"/>
<name>A0AAD6YBB7_9AGAR</name>
<feature type="chain" id="PRO_5041955326" description="Secreted protein" evidence="1">
    <location>
        <begin position="19"/>
        <end position="185"/>
    </location>
</feature>
<reference evidence="2" key="1">
    <citation type="submission" date="2023-03" db="EMBL/GenBank/DDBJ databases">
        <title>Massive genome expansion in bonnet fungi (Mycena s.s.) driven by repeated elements and novel gene families across ecological guilds.</title>
        <authorList>
            <consortium name="Lawrence Berkeley National Laboratory"/>
            <person name="Harder C.B."/>
            <person name="Miyauchi S."/>
            <person name="Viragh M."/>
            <person name="Kuo A."/>
            <person name="Thoen E."/>
            <person name="Andreopoulos B."/>
            <person name="Lu D."/>
            <person name="Skrede I."/>
            <person name="Drula E."/>
            <person name="Henrissat B."/>
            <person name="Morin E."/>
            <person name="Kohler A."/>
            <person name="Barry K."/>
            <person name="LaButti K."/>
            <person name="Morin E."/>
            <person name="Salamov A."/>
            <person name="Lipzen A."/>
            <person name="Mereny Z."/>
            <person name="Hegedus B."/>
            <person name="Baldrian P."/>
            <person name="Stursova M."/>
            <person name="Weitz H."/>
            <person name="Taylor A."/>
            <person name="Grigoriev I.V."/>
            <person name="Nagy L.G."/>
            <person name="Martin F."/>
            <person name="Kauserud H."/>
        </authorList>
    </citation>
    <scope>NUCLEOTIDE SEQUENCE</scope>
    <source>
        <strain evidence="2">9144</strain>
    </source>
</reference>
<evidence type="ECO:0008006" key="4">
    <source>
        <dbReference type="Google" id="ProtNLM"/>
    </source>
</evidence>
<protein>
    <recommendedName>
        <fullName evidence="4">Secreted protein</fullName>
    </recommendedName>
</protein>
<keyword evidence="3" id="KW-1185">Reference proteome</keyword>
<dbReference type="Proteomes" id="UP001219525">
    <property type="component" value="Unassembled WGS sequence"/>
</dbReference>
<dbReference type="EMBL" id="JARJCW010000037">
    <property type="protein sequence ID" value="KAJ7207146.1"/>
    <property type="molecule type" value="Genomic_DNA"/>
</dbReference>
<organism evidence="2 3">
    <name type="scientific">Mycena pura</name>
    <dbReference type="NCBI Taxonomy" id="153505"/>
    <lineage>
        <taxon>Eukaryota</taxon>
        <taxon>Fungi</taxon>
        <taxon>Dikarya</taxon>
        <taxon>Basidiomycota</taxon>
        <taxon>Agaricomycotina</taxon>
        <taxon>Agaricomycetes</taxon>
        <taxon>Agaricomycetidae</taxon>
        <taxon>Agaricales</taxon>
        <taxon>Marasmiineae</taxon>
        <taxon>Mycenaceae</taxon>
        <taxon>Mycena</taxon>
    </lineage>
</organism>
<evidence type="ECO:0000313" key="2">
    <source>
        <dbReference type="EMBL" id="KAJ7207146.1"/>
    </source>
</evidence>